<feature type="domain" description="HTH lysR-type" evidence="5">
    <location>
        <begin position="3"/>
        <end position="60"/>
    </location>
</feature>
<organism evidence="6 7">
    <name type="scientific">Dickeya lacustris</name>
    <dbReference type="NCBI Taxonomy" id="2259638"/>
    <lineage>
        <taxon>Bacteria</taxon>
        <taxon>Pseudomonadati</taxon>
        <taxon>Pseudomonadota</taxon>
        <taxon>Gammaproteobacteria</taxon>
        <taxon>Enterobacterales</taxon>
        <taxon>Pectobacteriaceae</taxon>
        <taxon>Dickeya</taxon>
    </lineage>
</organism>
<comment type="similarity">
    <text evidence="1">Belongs to the LysR transcriptional regulatory family.</text>
</comment>
<dbReference type="Gene3D" id="1.10.10.10">
    <property type="entry name" value="Winged helix-like DNA-binding domain superfamily/Winged helix DNA-binding domain"/>
    <property type="match status" value="1"/>
</dbReference>
<dbReference type="Gene3D" id="3.40.190.290">
    <property type="match status" value="1"/>
</dbReference>
<dbReference type="PROSITE" id="PS50931">
    <property type="entry name" value="HTH_LYSR"/>
    <property type="match status" value="1"/>
</dbReference>
<dbReference type="InterPro" id="IPR036388">
    <property type="entry name" value="WH-like_DNA-bd_sf"/>
</dbReference>
<evidence type="ECO:0000313" key="7">
    <source>
        <dbReference type="Proteomes" id="UP001219630"/>
    </source>
</evidence>
<dbReference type="SUPFAM" id="SSF46785">
    <property type="entry name" value="Winged helix' DNA-binding domain"/>
    <property type="match status" value="1"/>
</dbReference>
<evidence type="ECO:0000313" key="6">
    <source>
        <dbReference type="EMBL" id="WFN56056.1"/>
    </source>
</evidence>
<keyword evidence="4" id="KW-0804">Transcription</keyword>
<evidence type="ECO:0000256" key="3">
    <source>
        <dbReference type="ARBA" id="ARBA00023125"/>
    </source>
</evidence>
<gene>
    <name evidence="6" type="ORF">O1Q98_01630</name>
</gene>
<sequence>MKTTLEQWILLQAVVELGGFAAAAQAFNRSQSSVSYQLALMQERLGVSLLEPAGRKAVLTAAGQQLLTQAAPLLIAFQALEMRAEGLTRGERARIDLIVDSVFPKSALFAALREFQQHYPHTQVHLSEVLRSESQAQRLDRQADIWLLSHPWDGLNQGRLLMEMAFVAVARADHPLHQLASPLSYQALKRYPLIEILDRQQQNDSQRKPVSAENWTFTTVEAAIEAVMHGVGYGWLPEPRIASWLASGELRPLALAQGGRRFTPLYLVVEEENQPGDAAVVMLANLLIQAASPGAPRAIAPETIPSEATLSETISSEAIASETLKK</sequence>
<dbReference type="PANTHER" id="PTHR30126">
    <property type="entry name" value="HTH-TYPE TRANSCRIPTIONAL REGULATOR"/>
    <property type="match status" value="1"/>
</dbReference>
<name>A0ABY8G7W6_9GAMM</name>
<dbReference type="PANTHER" id="PTHR30126:SF88">
    <property type="entry name" value="TRANSCRIPTIONAL REGULATOR-RELATED"/>
    <property type="match status" value="1"/>
</dbReference>
<dbReference type="SUPFAM" id="SSF53850">
    <property type="entry name" value="Periplasmic binding protein-like II"/>
    <property type="match status" value="1"/>
</dbReference>
<dbReference type="Pfam" id="PF00126">
    <property type="entry name" value="HTH_1"/>
    <property type="match status" value="1"/>
</dbReference>
<dbReference type="InterPro" id="IPR000847">
    <property type="entry name" value="LysR_HTH_N"/>
</dbReference>
<dbReference type="Proteomes" id="UP001219630">
    <property type="component" value="Chromosome"/>
</dbReference>
<dbReference type="InterPro" id="IPR036390">
    <property type="entry name" value="WH_DNA-bd_sf"/>
</dbReference>
<dbReference type="EMBL" id="CP114280">
    <property type="protein sequence ID" value="WFN56056.1"/>
    <property type="molecule type" value="Genomic_DNA"/>
</dbReference>
<dbReference type="RefSeq" id="WP_125259495.1">
    <property type="nucleotide sequence ID" value="NZ_CP114280.1"/>
</dbReference>
<keyword evidence="3" id="KW-0238">DNA-binding</keyword>
<evidence type="ECO:0000259" key="5">
    <source>
        <dbReference type="PROSITE" id="PS50931"/>
    </source>
</evidence>
<evidence type="ECO:0000256" key="2">
    <source>
        <dbReference type="ARBA" id="ARBA00023015"/>
    </source>
</evidence>
<evidence type="ECO:0000256" key="1">
    <source>
        <dbReference type="ARBA" id="ARBA00009437"/>
    </source>
</evidence>
<dbReference type="Pfam" id="PF03466">
    <property type="entry name" value="LysR_substrate"/>
    <property type="match status" value="1"/>
</dbReference>
<keyword evidence="2" id="KW-0805">Transcription regulation</keyword>
<reference evidence="6 7" key="1">
    <citation type="submission" date="2022-12" db="EMBL/GenBank/DDBJ databases">
        <title>Complete genome sequencing of Dickeya lacustris type strain LMG30899.</title>
        <authorList>
            <person name="Dobhal S."/>
            <person name="Arizala D."/>
            <person name="Arif M."/>
        </authorList>
    </citation>
    <scope>NUCLEOTIDE SEQUENCE [LARGE SCALE GENOMIC DNA]</scope>
    <source>
        <strain evidence="6 7">LMG30899</strain>
    </source>
</reference>
<accession>A0ABY8G7W6</accession>
<keyword evidence="7" id="KW-1185">Reference proteome</keyword>
<proteinExistence type="inferred from homology"/>
<evidence type="ECO:0000256" key="4">
    <source>
        <dbReference type="ARBA" id="ARBA00023163"/>
    </source>
</evidence>
<protein>
    <submittedName>
        <fullName evidence="6">LysR family transcriptional regulator</fullName>
    </submittedName>
</protein>
<dbReference type="InterPro" id="IPR005119">
    <property type="entry name" value="LysR_subst-bd"/>
</dbReference>